<gene>
    <name evidence="3" type="ORF">C5L14_04770</name>
</gene>
<evidence type="ECO:0000313" key="3">
    <source>
        <dbReference type="EMBL" id="PRH88554.1"/>
    </source>
</evidence>
<dbReference type="PROSITE" id="PS50943">
    <property type="entry name" value="HTH_CROC1"/>
    <property type="match status" value="1"/>
</dbReference>
<dbReference type="Proteomes" id="UP000237682">
    <property type="component" value="Unassembled WGS sequence"/>
</dbReference>
<protein>
    <submittedName>
        <fullName evidence="3">DNA-binding protein</fullName>
    </submittedName>
</protein>
<evidence type="ECO:0000313" key="4">
    <source>
        <dbReference type="Proteomes" id="UP000237682"/>
    </source>
</evidence>
<dbReference type="PANTHER" id="PTHR46797:SF10">
    <property type="entry name" value="BLR1115 PROTEIN"/>
    <property type="match status" value="1"/>
</dbReference>
<dbReference type="InterPro" id="IPR011051">
    <property type="entry name" value="RmlC_Cupin_sf"/>
</dbReference>
<name>A0A2S9QGT2_9HYPH</name>
<evidence type="ECO:0000256" key="1">
    <source>
        <dbReference type="ARBA" id="ARBA00023125"/>
    </source>
</evidence>
<evidence type="ECO:0000259" key="2">
    <source>
        <dbReference type="PROSITE" id="PS50943"/>
    </source>
</evidence>
<dbReference type="AlphaFoldDB" id="A0A2S9QGT2"/>
<dbReference type="SMART" id="SM00530">
    <property type="entry name" value="HTH_XRE"/>
    <property type="match status" value="1"/>
</dbReference>
<reference evidence="3 4" key="1">
    <citation type="submission" date="2018-02" db="EMBL/GenBank/DDBJ databases">
        <title>Whole genome sequencing of endophytic bacterium.</title>
        <authorList>
            <person name="Eedara R."/>
            <person name="Podile A.R."/>
        </authorList>
    </citation>
    <scope>NUCLEOTIDE SEQUENCE [LARGE SCALE GENOMIC DNA]</scope>
    <source>
        <strain evidence="3 4">RP1T</strain>
    </source>
</reference>
<dbReference type="InterPro" id="IPR050807">
    <property type="entry name" value="TransReg_Diox_bact_type"/>
</dbReference>
<organism evidence="3 4">
    <name type="scientific">Labrys okinawensis</name>
    <dbReference type="NCBI Taxonomy" id="346911"/>
    <lineage>
        <taxon>Bacteria</taxon>
        <taxon>Pseudomonadati</taxon>
        <taxon>Pseudomonadota</taxon>
        <taxon>Alphaproteobacteria</taxon>
        <taxon>Hyphomicrobiales</taxon>
        <taxon>Xanthobacteraceae</taxon>
        <taxon>Labrys</taxon>
    </lineage>
</organism>
<keyword evidence="4" id="KW-1185">Reference proteome</keyword>
<dbReference type="SUPFAM" id="SSF51182">
    <property type="entry name" value="RmlC-like cupins"/>
    <property type="match status" value="1"/>
</dbReference>
<dbReference type="Gene3D" id="1.10.260.40">
    <property type="entry name" value="lambda repressor-like DNA-binding domains"/>
    <property type="match status" value="1"/>
</dbReference>
<dbReference type="SUPFAM" id="SSF47413">
    <property type="entry name" value="lambda repressor-like DNA-binding domains"/>
    <property type="match status" value="1"/>
</dbReference>
<dbReference type="GO" id="GO:0003677">
    <property type="term" value="F:DNA binding"/>
    <property type="evidence" value="ECO:0007669"/>
    <property type="project" value="UniProtKB-KW"/>
</dbReference>
<dbReference type="Pfam" id="PF01381">
    <property type="entry name" value="HTH_3"/>
    <property type="match status" value="1"/>
</dbReference>
<dbReference type="GO" id="GO:0005829">
    <property type="term" value="C:cytosol"/>
    <property type="evidence" value="ECO:0007669"/>
    <property type="project" value="TreeGrafter"/>
</dbReference>
<dbReference type="InterPro" id="IPR013096">
    <property type="entry name" value="Cupin_2"/>
</dbReference>
<comment type="caution">
    <text evidence="3">The sequence shown here is derived from an EMBL/GenBank/DDBJ whole genome shotgun (WGS) entry which is preliminary data.</text>
</comment>
<dbReference type="InterPro" id="IPR014710">
    <property type="entry name" value="RmlC-like_jellyroll"/>
</dbReference>
<dbReference type="PANTHER" id="PTHR46797">
    <property type="entry name" value="HTH-TYPE TRANSCRIPTIONAL REGULATOR"/>
    <property type="match status" value="1"/>
</dbReference>
<keyword evidence="1 3" id="KW-0238">DNA-binding</keyword>
<dbReference type="GO" id="GO:0003700">
    <property type="term" value="F:DNA-binding transcription factor activity"/>
    <property type="evidence" value="ECO:0007669"/>
    <property type="project" value="TreeGrafter"/>
</dbReference>
<dbReference type="InterPro" id="IPR001387">
    <property type="entry name" value="Cro/C1-type_HTH"/>
</dbReference>
<dbReference type="CDD" id="cd02209">
    <property type="entry name" value="cupin_XRE_C"/>
    <property type="match status" value="1"/>
</dbReference>
<dbReference type="EMBL" id="PUEJ01000002">
    <property type="protein sequence ID" value="PRH88554.1"/>
    <property type="molecule type" value="Genomic_DNA"/>
</dbReference>
<feature type="domain" description="HTH cro/C1-type" evidence="2">
    <location>
        <begin position="16"/>
        <end position="70"/>
    </location>
</feature>
<dbReference type="Gene3D" id="2.60.120.10">
    <property type="entry name" value="Jelly Rolls"/>
    <property type="match status" value="1"/>
</dbReference>
<proteinExistence type="predicted"/>
<accession>A0A2S9QGT2</accession>
<dbReference type="InterPro" id="IPR010982">
    <property type="entry name" value="Lambda_DNA-bd_dom_sf"/>
</dbReference>
<dbReference type="OrthoDB" id="189170at2"/>
<sequence length="193" mass="20704">MESSDTAIDRELGGRIKALRGRMHLTIDQLAAASGVSRAMISRIERGESSATAQLLARLAGGLGVSLSTLFATAQPAASPLARRAEQPLWRDPATGYLRRSVSPATANGILDLVEVELPAGALIPFEPQATPFDQLVWLQSGSLTMTVDGETFPLQPGDCLHMRLDKLVMFHNPGDGPAHYCVMLCPSRQVSR</sequence>
<dbReference type="RefSeq" id="WP_105860905.1">
    <property type="nucleotide sequence ID" value="NZ_PUEJ01000002.1"/>
</dbReference>
<dbReference type="CDD" id="cd00093">
    <property type="entry name" value="HTH_XRE"/>
    <property type="match status" value="1"/>
</dbReference>
<dbReference type="Pfam" id="PF07883">
    <property type="entry name" value="Cupin_2"/>
    <property type="match status" value="1"/>
</dbReference>